<dbReference type="Proteomes" id="UP000278351">
    <property type="component" value="Unassembled WGS sequence"/>
</dbReference>
<evidence type="ECO:0000313" key="4">
    <source>
        <dbReference type="Proteomes" id="UP000278351"/>
    </source>
</evidence>
<feature type="signal peptide" evidence="2">
    <location>
        <begin position="1"/>
        <end position="24"/>
    </location>
</feature>
<evidence type="ECO:0000256" key="2">
    <source>
        <dbReference type="SAM" id="SignalP"/>
    </source>
</evidence>
<keyword evidence="4" id="KW-1185">Reference proteome</keyword>
<organism evidence="3 4">
    <name type="scientific">Chitinophaga lutea</name>
    <dbReference type="NCBI Taxonomy" id="2488634"/>
    <lineage>
        <taxon>Bacteria</taxon>
        <taxon>Pseudomonadati</taxon>
        <taxon>Bacteroidota</taxon>
        <taxon>Chitinophagia</taxon>
        <taxon>Chitinophagales</taxon>
        <taxon>Chitinophagaceae</taxon>
        <taxon>Chitinophaga</taxon>
    </lineage>
</organism>
<dbReference type="OrthoDB" id="679784at2"/>
<dbReference type="EMBL" id="RPDH01000001">
    <property type="protein sequence ID" value="RPE14196.1"/>
    <property type="molecule type" value="Genomic_DNA"/>
</dbReference>
<keyword evidence="2" id="KW-0732">Signal</keyword>
<proteinExistence type="predicted"/>
<sequence>MKRIATRIVYVSLVAVAMLFNACSKEGPAGPAGAKGDQGAPGPGGPAGPPGPAGTANVIYSAWLKVTYQEDRNQAGDTLYGYFAEIPAAKLTKDILNMGEVKVYFNYGTTATPIIEALPITDLFGGLLISATYLEGKISLYSNANASSATVSGQERFQYRYILIPGGTTARKASVDWNDYKAVQQYLGLKD</sequence>
<dbReference type="RefSeq" id="WP_123846708.1">
    <property type="nucleotide sequence ID" value="NZ_RPDH01000001.1"/>
</dbReference>
<evidence type="ECO:0008006" key="5">
    <source>
        <dbReference type="Google" id="ProtNLM"/>
    </source>
</evidence>
<evidence type="ECO:0000256" key="1">
    <source>
        <dbReference type="SAM" id="MobiDB-lite"/>
    </source>
</evidence>
<feature type="region of interest" description="Disordered" evidence="1">
    <location>
        <begin position="30"/>
        <end position="51"/>
    </location>
</feature>
<reference evidence="3 4" key="1">
    <citation type="submission" date="2018-11" db="EMBL/GenBank/DDBJ databases">
        <title>Chitinophaga lutea sp.nov., isolate from arsenic contaminated soil.</title>
        <authorList>
            <person name="Zong Y."/>
        </authorList>
    </citation>
    <scope>NUCLEOTIDE SEQUENCE [LARGE SCALE GENOMIC DNA]</scope>
    <source>
        <strain evidence="3 4">ZY74</strain>
    </source>
</reference>
<feature type="compositionally biased region" description="Low complexity" evidence="1">
    <location>
        <begin position="30"/>
        <end position="40"/>
    </location>
</feature>
<comment type="caution">
    <text evidence="3">The sequence shown here is derived from an EMBL/GenBank/DDBJ whole genome shotgun (WGS) entry which is preliminary data.</text>
</comment>
<feature type="chain" id="PRO_5017950885" description="Collagen-like protein" evidence="2">
    <location>
        <begin position="25"/>
        <end position="191"/>
    </location>
</feature>
<dbReference type="AlphaFoldDB" id="A0A3N4Q296"/>
<protein>
    <recommendedName>
        <fullName evidence="5">Collagen-like protein</fullName>
    </recommendedName>
</protein>
<name>A0A3N4Q296_9BACT</name>
<accession>A0A3N4Q296</accession>
<dbReference type="Gene3D" id="1.20.5.320">
    <property type="entry name" value="6-Phosphogluconate Dehydrogenase, domain 3"/>
    <property type="match status" value="1"/>
</dbReference>
<evidence type="ECO:0000313" key="3">
    <source>
        <dbReference type="EMBL" id="RPE14196.1"/>
    </source>
</evidence>
<gene>
    <name evidence="3" type="ORF">EGT74_12030</name>
</gene>